<dbReference type="RefSeq" id="WP_008233512.1">
    <property type="nucleotide sequence ID" value="NZ_CAIY01000038.1"/>
</dbReference>
<dbReference type="STRING" id="1165094.RINTHH_10740"/>
<feature type="domain" description="LysM" evidence="2">
    <location>
        <begin position="270"/>
        <end position="314"/>
    </location>
</feature>
<dbReference type="Gene3D" id="2.70.70.10">
    <property type="entry name" value="Glucose Permease (Domain IIA)"/>
    <property type="match status" value="1"/>
</dbReference>
<reference evidence="4" key="2">
    <citation type="submission" date="2016-01" db="EMBL/GenBank/DDBJ databases">
        <title>Diatom-associated endosymboitic cyanobacterium lacks core nitrogen metabolism enzymes.</title>
        <authorList>
            <person name="Hilton J.A."/>
            <person name="Foster R.A."/>
            <person name="Tripp H.J."/>
            <person name="Carter B.J."/>
            <person name="Zehr J.P."/>
            <person name="Villareal T.A."/>
        </authorList>
    </citation>
    <scope>NUCLEOTIDE SEQUENCE [LARGE SCALE GENOMIC DNA]</scope>
    <source>
        <strain evidence="4">HH01</strain>
    </source>
</reference>
<dbReference type="InterPro" id="IPR018392">
    <property type="entry name" value="LysM"/>
</dbReference>
<dbReference type="OrthoDB" id="9805070at2"/>
<dbReference type="EMBL" id="CAIY01000038">
    <property type="protein sequence ID" value="CCH67229.1"/>
    <property type="molecule type" value="Genomic_DNA"/>
</dbReference>
<feature type="region of interest" description="Disordered" evidence="1">
    <location>
        <begin position="429"/>
        <end position="453"/>
    </location>
</feature>
<dbReference type="InterPro" id="IPR050570">
    <property type="entry name" value="Cell_wall_metabolism_enzyme"/>
</dbReference>
<dbReference type="AlphaFoldDB" id="M1WS46"/>
<dbReference type="Proteomes" id="UP000053051">
    <property type="component" value="Unassembled WGS sequence"/>
</dbReference>
<dbReference type="InterPro" id="IPR016047">
    <property type="entry name" value="M23ase_b-sheet_dom"/>
</dbReference>
<comment type="caution">
    <text evidence="3">The sequence shown here is derived from an EMBL/GenBank/DDBJ whole genome shotgun (WGS) entry which is preliminary data.</text>
</comment>
<dbReference type="CDD" id="cd12797">
    <property type="entry name" value="M23_peptidase"/>
    <property type="match status" value="1"/>
</dbReference>
<dbReference type="Pfam" id="PF01551">
    <property type="entry name" value="Peptidase_M23"/>
    <property type="match status" value="1"/>
</dbReference>
<feature type="region of interest" description="Disordered" evidence="1">
    <location>
        <begin position="1"/>
        <end position="26"/>
    </location>
</feature>
<organism evidence="3 4">
    <name type="scientific">Richelia intracellularis HH01</name>
    <dbReference type="NCBI Taxonomy" id="1165094"/>
    <lineage>
        <taxon>Bacteria</taxon>
        <taxon>Bacillati</taxon>
        <taxon>Cyanobacteriota</taxon>
        <taxon>Cyanophyceae</taxon>
        <taxon>Nostocales</taxon>
        <taxon>Nostocaceae</taxon>
        <taxon>Richelia</taxon>
    </lineage>
</organism>
<feature type="compositionally biased region" description="Polar residues" evidence="1">
    <location>
        <begin position="429"/>
        <end position="451"/>
    </location>
</feature>
<evidence type="ECO:0000259" key="2">
    <source>
        <dbReference type="PROSITE" id="PS51782"/>
    </source>
</evidence>
<dbReference type="InterPro" id="IPR011055">
    <property type="entry name" value="Dup_hybrid_motif"/>
</dbReference>
<evidence type="ECO:0000256" key="1">
    <source>
        <dbReference type="SAM" id="MobiDB-lite"/>
    </source>
</evidence>
<evidence type="ECO:0000313" key="4">
    <source>
        <dbReference type="Proteomes" id="UP000053051"/>
    </source>
</evidence>
<dbReference type="PANTHER" id="PTHR21666">
    <property type="entry name" value="PEPTIDASE-RELATED"/>
    <property type="match status" value="1"/>
</dbReference>
<dbReference type="CDD" id="cd00118">
    <property type="entry name" value="LysM"/>
    <property type="match status" value="1"/>
</dbReference>
<keyword evidence="4" id="KW-1185">Reference proteome</keyword>
<dbReference type="InterPro" id="IPR036779">
    <property type="entry name" value="LysM_dom_sf"/>
</dbReference>
<dbReference type="SUPFAM" id="SSF54106">
    <property type="entry name" value="LysM domain"/>
    <property type="match status" value="1"/>
</dbReference>
<evidence type="ECO:0000313" key="3">
    <source>
        <dbReference type="EMBL" id="CCH67229.1"/>
    </source>
</evidence>
<feature type="compositionally biased region" description="Basic residues" evidence="1">
    <location>
        <begin position="1"/>
        <end position="10"/>
    </location>
</feature>
<reference evidence="3 4" key="1">
    <citation type="submission" date="2012-05" db="EMBL/GenBank/DDBJ databases">
        <authorList>
            <person name="Hilton J."/>
        </authorList>
    </citation>
    <scope>NUCLEOTIDE SEQUENCE [LARGE SCALE GENOMIC DNA]</scope>
    <source>
        <strain evidence="3 4">HH01</strain>
    </source>
</reference>
<dbReference type="Gene3D" id="3.10.350.10">
    <property type="entry name" value="LysM domain"/>
    <property type="match status" value="1"/>
</dbReference>
<dbReference type="SUPFAM" id="SSF51261">
    <property type="entry name" value="Duplicated hybrid motif"/>
    <property type="match status" value="1"/>
</dbReference>
<dbReference type="PANTHER" id="PTHR21666:SF270">
    <property type="entry name" value="MUREIN HYDROLASE ACTIVATOR ENVC"/>
    <property type="match status" value="1"/>
</dbReference>
<sequence>MKRAVKKKSKAAIENSSGEDAPVGDLNKTVNALNINSSRMPGKAAMIALAISMGATSLLVTRQSDQVLAAKSVDSQKTDTRTAEPVAKLNFATTKLLESEAASSVSVPINPAIVEPTAISQMSGLGAKSEATVLKDTILNAVSIIHFDYFSTGLQKAKPTNALQQPKNGYKKLVFGKPNSPGTSEQLKAQQEFALNRLQENSKRLKTVLAELQFEEAQVILTNSRNSVKSNNRANLIGRIRKAKWKKSAESFIATTIHEKQAVSGRIDVITYEVKYGDTLASIAQKFSISVSEIVRINQLTNPYQLKISEKLNIPISGSTSNIDNVENNKVGQVKRNNSIAVGTGVPTAMLAIRAANISISPNKNVKNSPSLNSLRREIEKLRAKYRDHRSGQQLRTEGNSQEAAVESAISSINNIGVPIFLPRPMTFGNSSPSRFRNNSVGQSRKPNSTESLEKLRAVKVSPKTKILPPLAAVDKYLPRPIGEISKPSSTYVWPAKGTVTSGYGWRWGRMHRGIDIANSTGTPIYAAADGVVTSAGWNRGGYGKLVEISHNNGSITRYAHNSKIFVKVGQQVKQGKTIALMGSTGFSTGPHSHFEIRPIGKGAVNPIAYLPPRL</sequence>
<dbReference type="PROSITE" id="PS51782">
    <property type="entry name" value="LYSM"/>
    <property type="match status" value="1"/>
</dbReference>
<protein>
    <submittedName>
        <fullName evidence="3">Putative peptidase</fullName>
    </submittedName>
</protein>
<dbReference type="Pfam" id="PF01476">
    <property type="entry name" value="LysM"/>
    <property type="match status" value="1"/>
</dbReference>
<accession>M1WS46</accession>
<dbReference type="GO" id="GO:0004222">
    <property type="term" value="F:metalloendopeptidase activity"/>
    <property type="evidence" value="ECO:0007669"/>
    <property type="project" value="TreeGrafter"/>
</dbReference>
<dbReference type="SMART" id="SM00257">
    <property type="entry name" value="LysM"/>
    <property type="match status" value="1"/>
</dbReference>
<proteinExistence type="predicted"/>
<name>M1WS46_9NOST</name>
<gene>
    <name evidence="3" type="ORF">RINTHH_10740</name>
</gene>